<evidence type="ECO:0000259" key="1">
    <source>
        <dbReference type="Pfam" id="PF08279"/>
    </source>
</evidence>
<sequence length="249" mass="28501">MNRANTNKHLDRLDQLTAILKSEGAITALSLATELGVSTRTLFRDIALLRERGLPIDADKGRGGGIQLHRSWGVGRLTLENQEVIDLLLSLAIAESMNSHLFMTSLSSIKHKLMASFSAQQKDKLRTLRQRIHIGESASPHVLASYNDNLKEAKIETQSPLYSAFLFSKVVSIDYKDFHNVRTTRNIEPHYLYLSYPAWYVLAWDTLRKDFRIFRCDRIENAILTEQNFDLRPLSDFNVVLTERNVRTL</sequence>
<dbReference type="Gene3D" id="1.10.10.10">
    <property type="entry name" value="Winged helix-like DNA-binding domain superfamily/Winged helix DNA-binding domain"/>
    <property type="match status" value="1"/>
</dbReference>
<reference evidence="3 4" key="1">
    <citation type="submission" date="2020-06" db="EMBL/GenBank/DDBJ databases">
        <authorList>
            <person name="Voronona O.L."/>
            <person name="Aksenova E.I."/>
            <person name="Kunda M.S."/>
            <person name="Semenov A.N."/>
            <person name="Ryzhova N."/>
        </authorList>
    </citation>
    <scope>NUCLEOTIDE SEQUENCE [LARGE SCALE GENOMIC DNA]</scope>
    <source>
        <strain evidence="3 4">MPKMM3633</strain>
    </source>
</reference>
<dbReference type="InterPro" id="IPR051534">
    <property type="entry name" value="CBASS_pafABC_assoc_protein"/>
</dbReference>
<dbReference type="RefSeq" id="WP_176334438.1">
    <property type="nucleotide sequence ID" value="NZ_BAAAEF010000003.1"/>
</dbReference>
<dbReference type="SUPFAM" id="SSF46785">
    <property type="entry name" value="Winged helix' DNA-binding domain"/>
    <property type="match status" value="1"/>
</dbReference>
<dbReference type="InterPro" id="IPR013196">
    <property type="entry name" value="HTH_11"/>
</dbReference>
<dbReference type="PROSITE" id="PS52050">
    <property type="entry name" value="WYL"/>
    <property type="match status" value="1"/>
</dbReference>
<name>A0A859CY14_9GAMM</name>
<dbReference type="InterPro" id="IPR026881">
    <property type="entry name" value="WYL_dom"/>
</dbReference>
<organism evidence="3 4">
    <name type="scientific">Marinomonas primoryensis</name>
    <dbReference type="NCBI Taxonomy" id="178399"/>
    <lineage>
        <taxon>Bacteria</taxon>
        <taxon>Pseudomonadati</taxon>
        <taxon>Pseudomonadota</taxon>
        <taxon>Gammaproteobacteria</taxon>
        <taxon>Oceanospirillales</taxon>
        <taxon>Oceanospirillaceae</taxon>
        <taxon>Marinomonas</taxon>
    </lineage>
</organism>
<feature type="domain" description="WYL" evidence="2">
    <location>
        <begin position="160"/>
        <end position="222"/>
    </location>
</feature>
<dbReference type="KEGG" id="mpri:MP3633_0644"/>
<dbReference type="Proteomes" id="UP000509371">
    <property type="component" value="Chromosome"/>
</dbReference>
<evidence type="ECO:0000313" key="4">
    <source>
        <dbReference type="Proteomes" id="UP000509371"/>
    </source>
</evidence>
<dbReference type="Pfam" id="PF08279">
    <property type="entry name" value="HTH_11"/>
    <property type="match status" value="1"/>
</dbReference>
<gene>
    <name evidence="3" type="ORF">MP3633_0644</name>
</gene>
<evidence type="ECO:0000259" key="2">
    <source>
        <dbReference type="Pfam" id="PF13280"/>
    </source>
</evidence>
<dbReference type="InterPro" id="IPR036390">
    <property type="entry name" value="WH_DNA-bd_sf"/>
</dbReference>
<accession>A0A859CY14</accession>
<proteinExistence type="predicted"/>
<feature type="domain" description="Helix-turn-helix type 11" evidence="1">
    <location>
        <begin position="12"/>
        <end position="63"/>
    </location>
</feature>
<dbReference type="InterPro" id="IPR036388">
    <property type="entry name" value="WH-like_DNA-bd_sf"/>
</dbReference>
<dbReference type="PANTHER" id="PTHR34580:SF1">
    <property type="entry name" value="PROTEIN PAFC"/>
    <property type="match status" value="1"/>
</dbReference>
<dbReference type="Pfam" id="PF13280">
    <property type="entry name" value="WYL"/>
    <property type="match status" value="1"/>
</dbReference>
<dbReference type="PANTHER" id="PTHR34580">
    <property type="match status" value="1"/>
</dbReference>
<protein>
    <submittedName>
        <fullName evidence="3">YafY superfamily protein</fullName>
    </submittedName>
</protein>
<evidence type="ECO:0000313" key="3">
    <source>
        <dbReference type="EMBL" id="QKK79380.1"/>
    </source>
</evidence>
<dbReference type="AlphaFoldDB" id="A0A859CY14"/>
<dbReference type="EMBL" id="CP054301">
    <property type="protein sequence ID" value="QKK79380.1"/>
    <property type="molecule type" value="Genomic_DNA"/>
</dbReference>